<reference evidence="7" key="1">
    <citation type="submission" date="2022-12" db="EMBL/GenBank/DDBJ databases">
        <title>Reference genome sequencing for broad-spectrum identification of bacterial and archaeal isolates by mass spectrometry.</title>
        <authorList>
            <person name="Sekiguchi Y."/>
            <person name="Tourlousse D.M."/>
        </authorList>
    </citation>
    <scope>NUCLEOTIDE SEQUENCE</scope>
    <source>
        <strain evidence="7">14</strain>
    </source>
</reference>
<evidence type="ECO:0000256" key="3">
    <source>
        <dbReference type="ARBA" id="ARBA00022801"/>
    </source>
</evidence>
<keyword evidence="4" id="KW-0862">Zinc</keyword>
<dbReference type="Proteomes" id="UP001144396">
    <property type="component" value="Unassembled WGS sequence"/>
</dbReference>
<proteinExistence type="predicted"/>
<comment type="cofactor">
    <cofactor evidence="1">
        <name>Zn(2+)</name>
        <dbReference type="ChEBI" id="CHEBI:29105"/>
    </cofactor>
</comment>
<accession>A0A9W6CVT7</accession>
<dbReference type="PROSITE" id="PS00758">
    <property type="entry name" value="ARGE_DAPE_CPG2_1"/>
    <property type="match status" value="1"/>
</dbReference>
<evidence type="ECO:0000313" key="8">
    <source>
        <dbReference type="Proteomes" id="UP001144396"/>
    </source>
</evidence>
<dbReference type="InterPro" id="IPR050072">
    <property type="entry name" value="Peptidase_M20A"/>
</dbReference>
<organism evidence="7 8">
    <name type="scientific">Agromyces rhizosphaerae</name>
    <dbReference type="NCBI Taxonomy" id="88374"/>
    <lineage>
        <taxon>Bacteria</taxon>
        <taxon>Bacillati</taxon>
        <taxon>Actinomycetota</taxon>
        <taxon>Actinomycetes</taxon>
        <taxon>Micrococcales</taxon>
        <taxon>Microbacteriaceae</taxon>
        <taxon>Agromyces</taxon>
    </lineage>
</organism>
<protein>
    <submittedName>
        <fullName evidence="7">Acetylornithine deacetylase</fullName>
    </submittedName>
</protein>
<evidence type="ECO:0000256" key="1">
    <source>
        <dbReference type="ARBA" id="ARBA00001947"/>
    </source>
</evidence>
<dbReference type="SUPFAM" id="SSF55031">
    <property type="entry name" value="Bacterial exopeptidase dimerisation domain"/>
    <property type="match status" value="1"/>
</dbReference>
<dbReference type="InterPro" id="IPR002933">
    <property type="entry name" value="Peptidase_M20"/>
</dbReference>
<gene>
    <name evidence="7" type="ORF">ARHIZOSPH14_04090</name>
</gene>
<evidence type="ECO:0000256" key="2">
    <source>
        <dbReference type="ARBA" id="ARBA00022723"/>
    </source>
</evidence>
<keyword evidence="8" id="KW-1185">Reference proteome</keyword>
<dbReference type="InterPro" id="IPR011650">
    <property type="entry name" value="Peptidase_M20_dimer"/>
</dbReference>
<feature type="region of interest" description="Disordered" evidence="5">
    <location>
        <begin position="1"/>
        <end position="24"/>
    </location>
</feature>
<dbReference type="PANTHER" id="PTHR43808:SF25">
    <property type="entry name" value="PEPTIDASE M20 DIMERISATION DOMAIN-CONTAINING PROTEIN"/>
    <property type="match status" value="1"/>
</dbReference>
<evidence type="ECO:0000259" key="6">
    <source>
        <dbReference type="Pfam" id="PF07687"/>
    </source>
</evidence>
<dbReference type="SUPFAM" id="SSF53187">
    <property type="entry name" value="Zn-dependent exopeptidases"/>
    <property type="match status" value="1"/>
</dbReference>
<dbReference type="InterPro" id="IPR001261">
    <property type="entry name" value="ArgE/DapE_CS"/>
</dbReference>
<dbReference type="GO" id="GO:0016787">
    <property type="term" value="F:hydrolase activity"/>
    <property type="evidence" value="ECO:0007669"/>
    <property type="project" value="UniProtKB-KW"/>
</dbReference>
<keyword evidence="3" id="KW-0378">Hydrolase</keyword>
<comment type="caution">
    <text evidence="7">The sequence shown here is derived from an EMBL/GenBank/DDBJ whole genome shotgun (WGS) entry which is preliminary data.</text>
</comment>
<dbReference type="AlphaFoldDB" id="A0A9W6CVT7"/>
<dbReference type="Pfam" id="PF07687">
    <property type="entry name" value="M20_dimer"/>
    <property type="match status" value="1"/>
</dbReference>
<evidence type="ECO:0000256" key="4">
    <source>
        <dbReference type="ARBA" id="ARBA00022833"/>
    </source>
</evidence>
<name>A0A9W6CVT7_9MICO</name>
<dbReference type="Gene3D" id="3.30.70.360">
    <property type="match status" value="1"/>
</dbReference>
<evidence type="ECO:0000256" key="5">
    <source>
        <dbReference type="SAM" id="MobiDB-lite"/>
    </source>
</evidence>
<dbReference type="InterPro" id="IPR036264">
    <property type="entry name" value="Bact_exopeptidase_dim_dom"/>
</dbReference>
<dbReference type="PANTHER" id="PTHR43808">
    <property type="entry name" value="ACETYLORNITHINE DEACETYLASE"/>
    <property type="match status" value="1"/>
</dbReference>
<dbReference type="Gene3D" id="3.40.630.10">
    <property type="entry name" value="Zn peptidases"/>
    <property type="match status" value="2"/>
</dbReference>
<keyword evidence="2" id="KW-0479">Metal-binding</keyword>
<dbReference type="GO" id="GO:0046872">
    <property type="term" value="F:metal ion binding"/>
    <property type="evidence" value="ECO:0007669"/>
    <property type="project" value="UniProtKB-KW"/>
</dbReference>
<dbReference type="EMBL" id="BSDP01000001">
    <property type="protein sequence ID" value="GLI26167.1"/>
    <property type="molecule type" value="Genomic_DNA"/>
</dbReference>
<sequence length="403" mass="40953">MTDAPGGTAGPDTASAPPARPPGHDAELVALARELVALDSVNPDLDPSGAGEVALAHALRRRLDASGFSTTLIGPGARPSLVARRRGTGGGRTLLLSGHLDTVGVRTYADGPFAPRVDGDQLWGRGAYDMKGALAAGVLAAERATAGDELAGDVVLAFAADEEFGSIGTEAVLASLDTAEIDGALVLEPTGLELGVAHRGFAWFALEVHGRAAHGSQPEQGVDAIAGMLRLVAALDADPAPCAPEQGHPLLGTSTLRVATLEGGVDAATVAPHCRATIERRTLPGETPAVVRAALEATLARAAGSDVSFQLTELVSRPAFEAPDGSAVVAAVDRAAVAELGALPDRRGDPWWTEAALFADAGIDVALYGPAGGGAHADAEWLDLPSAATHVRVLERVLRDVCG</sequence>
<evidence type="ECO:0000313" key="7">
    <source>
        <dbReference type="EMBL" id="GLI26167.1"/>
    </source>
</evidence>
<feature type="domain" description="Peptidase M20 dimerisation" evidence="6">
    <location>
        <begin position="196"/>
        <end position="304"/>
    </location>
</feature>
<dbReference type="Pfam" id="PF01546">
    <property type="entry name" value="Peptidase_M20"/>
    <property type="match status" value="1"/>
</dbReference>